<comment type="cofactor">
    <cofactor evidence="6">
        <name>Mg(2+)</name>
        <dbReference type="ChEBI" id="CHEBI:18420"/>
    </cofactor>
</comment>
<evidence type="ECO:0000259" key="7">
    <source>
        <dbReference type="Pfam" id="PF00501"/>
    </source>
</evidence>
<dbReference type="InterPro" id="IPR045851">
    <property type="entry name" value="AMP-bd_C_sf"/>
</dbReference>
<dbReference type="SUPFAM" id="SSF56801">
    <property type="entry name" value="Acetyl-CoA synthetase-like"/>
    <property type="match status" value="1"/>
</dbReference>
<feature type="binding site" evidence="6">
    <location>
        <position position="536"/>
    </location>
    <ligand>
        <name>CoA</name>
        <dbReference type="ChEBI" id="CHEBI:57287"/>
    </ligand>
</feature>
<evidence type="ECO:0000256" key="1">
    <source>
        <dbReference type="ARBA" id="ARBA00006432"/>
    </source>
</evidence>
<dbReference type="PANTHER" id="PTHR24095:SF14">
    <property type="entry name" value="ACETYL-COENZYME A SYNTHETASE 1"/>
    <property type="match status" value="1"/>
</dbReference>
<keyword evidence="4 6" id="KW-0067">ATP-binding</keyword>
<keyword evidence="3 6" id="KW-0547">Nucleotide-binding</keyword>
<dbReference type="HAMAP" id="MF_01123">
    <property type="entry name" value="Ac_CoA_synth"/>
    <property type="match status" value="1"/>
</dbReference>
<feature type="binding site" evidence="6">
    <location>
        <position position="552"/>
    </location>
    <ligand>
        <name>Mg(2+)</name>
        <dbReference type="ChEBI" id="CHEBI:18420"/>
    </ligand>
</feature>
<feature type="binding site" evidence="6">
    <location>
        <position position="528"/>
    </location>
    <ligand>
        <name>ATP</name>
        <dbReference type="ChEBI" id="CHEBI:30616"/>
    </ligand>
</feature>
<dbReference type="EMBL" id="SHKW01000001">
    <property type="protein sequence ID" value="RZU42807.1"/>
    <property type="molecule type" value="Genomic_DNA"/>
</dbReference>
<feature type="domain" description="AMP-binding enzyme C-terminal" evidence="8">
    <location>
        <begin position="544"/>
        <end position="622"/>
    </location>
</feature>
<comment type="similarity">
    <text evidence="1 6">Belongs to the ATP-dependent AMP-binding enzyme family.</text>
</comment>
<sequence length="658" mass="73364">MTAIAEGTANLDSSLRENRVFEPSQEFRAKAHISSLEQYEQMYRRSIEKPEEFWAEAASELEWFAPWTRVLEPGRDGSGFGAKWFTGGKLNLSHNCVDRHATGSRRDKVALLWEGEPGDVRKLTYADLHAEVQRFANVLKGLGIHKGDRVAIYMGMCPELAIALLACARIGAVHSVIFGGFAAHAIVDRVNDSSCVALITQDTSYRRGSEIHLKKIADEALEQCPTIKNVVVYRRTGTPVQMKPGRDVWWDESMLAAEKECPAEWMDAEDPLYLLYTSGTTGKPKGLLHTTGGYAVQTYLTSKYVFDLHEEDVYWCTADIGWVTGHSYVVYGPLQNGATVMMYEGAPNWPECDRFWKIVDAHKVSIFYTAPTAIRAFTKWGVEHVRKHSLASLRLLGTVGEPINPEAWMWFHREIGKERCPIVDTYWQTETGAIMIAPIPGAVPTKPGSATRPFFGIVPEIVSKEGQPITDGKGGLLVFRTSWPSLARAVYGNPERYEQAYWVEVPGSYFTGDGARRDADGYYWLMGRVDDVLNVSGHRLGTMEVESALVAHAKVAEAAVVGRPDDLKGQAICAFVTLEEGHIASDELKQEIRQWVAKEIGALARPDDVRFTEALPKTRSGKIMRRLLRELASGGEIKGDTTTLEDFTVIAKLRENEE</sequence>
<feature type="binding site" evidence="6">
    <location>
        <position position="348"/>
    </location>
    <ligand>
        <name>CoA</name>
        <dbReference type="ChEBI" id="CHEBI:57287"/>
    </ligand>
</feature>
<evidence type="ECO:0000313" key="11">
    <source>
        <dbReference type="Proteomes" id="UP000292958"/>
    </source>
</evidence>
<feature type="binding site" evidence="6">
    <location>
        <begin position="206"/>
        <end position="209"/>
    </location>
    <ligand>
        <name>CoA</name>
        <dbReference type="ChEBI" id="CHEBI:57287"/>
    </ligand>
</feature>
<evidence type="ECO:0000256" key="2">
    <source>
        <dbReference type="ARBA" id="ARBA00022598"/>
    </source>
</evidence>
<dbReference type="InterPro" id="IPR011904">
    <property type="entry name" value="Ac_CoA_lig"/>
</dbReference>
<dbReference type="Proteomes" id="UP000292958">
    <property type="component" value="Unassembled WGS sequence"/>
</dbReference>
<evidence type="ECO:0000259" key="8">
    <source>
        <dbReference type="Pfam" id="PF13193"/>
    </source>
</evidence>
<dbReference type="EC" id="6.2.1.1" evidence="6"/>
<dbReference type="InterPro" id="IPR042099">
    <property type="entry name" value="ANL_N_sf"/>
</dbReference>
<evidence type="ECO:0000256" key="4">
    <source>
        <dbReference type="ARBA" id="ARBA00022840"/>
    </source>
</evidence>
<feature type="domain" description="Acetyl-coenzyme A synthetase N-terminal" evidence="9">
    <location>
        <begin position="39"/>
        <end position="96"/>
    </location>
</feature>
<feature type="binding site" evidence="6">
    <location>
        <position position="539"/>
    </location>
    <ligand>
        <name>ATP</name>
        <dbReference type="ChEBI" id="CHEBI:30616"/>
    </ligand>
</feature>
<keyword evidence="6" id="KW-0460">Magnesium</keyword>
<evidence type="ECO:0000313" key="10">
    <source>
        <dbReference type="EMBL" id="RZU42807.1"/>
    </source>
</evidence>
<dbReference type="InterPro" id="IPR025110">
    <property type="entry name" value="AMP-bd_C"/>
</dbReference>
<comment type="caution">
    <text evidence="6">Lacks conserved residue(s) required for the propagation of feature annotation.</text>
</comment>
<dbReference type="GO" id="GO:0016208">
    <property type="term" value="F:AMP binding"/>
    <property type="evidence" value="ECO:0007669"/>
    <property type="project" value="InterPro"/>
</dbReference>
<dbReference type="PROSITE" id="PS00455">
    <property type="entry name" value="AMP_BINDING"/>
    <property type="match status" value="1"/>
</dbReference>
<dbReference type="Pfam" id="PF00501">
    <property type="entry name" value="AMP-binding"/>
    <property type="match status" value="1"/>
</dbReference>
<dbReference type="GO" id="GO:0005829">
    <property type="term" value="C:cytosol"/>
    <property type="evidence" value="ECO:0007669"/>
    <property type="project" value="TreeGrafter"/>
</dbReference>
<reference evidence="10 11" key="1">
    <citation type="submission" date="2019-02" db="EMBL/GenBank/DDBJ databases">
        <title>Genomic Encyclopedia of Archaeal and Bacterial Type Strains, Phase II (KMG-II): from individual species to whole genera.</title>
        <authorList>
            <person name="Goeker M."/>
        </authorList>
    </citation>
    <scope>NUCLEOTIDE SEQUENCE [LARGE SCALE GENOMIC DNA]</scope>
    <source>
        <strain evidence="10 11">DSM 18101</strain>
    </source>
</reference>
<name>A0A4Q7YY56_9BACT</name>
<dbReference type="NCBIfam" id="TIGR02188">
    <property type="entry name" value="Ac_CoA_lig_AcsA"/>
    <property type="match status" value="1"/>
</dbReference>
<dbReference type="CDD" id="cd05966">
    <property type="entry name" value="ACS"/>
    <property type="match status" value="1"/>
</dbReference>
<comment type="catalytic activity">
    <reaction evidence="6">
        <text>acetate + ATP + CoA = acetyl-CoA + AMP + diphosphate</text>
        <dbReference type="Rhea" id="RHEA:23176"/>
        <dbReference type="ChEBI" id="CHEBI:30089"/>
        <dbReference type="ChEBI" id="CHEBI:30616"/>
        <dbReference type="ChEBI" id="CHEBI:33019"/>
        <dbReference type="ChEBI" id="CHEBI:57287"/>
        <dbReference type="ChEBI" id="CHEBI:57288"/>
        <dbReference type="ChEBI" id="CHEBI:456215"/>
        <dbReference type="EC" id="6.2.1.1"/>
    </reaction>
</comment>
<evidence type="ECO:0000256" key="3">
    <source>
        <dbReference type="ARBA" id="ARBA00022741"/>
    </source>
</evidence>
<dbReference type="InterPro" id="IPR000873">
    <property type="entry name" value="AMP-dep_synth/lig_dom"/>
</dbReference>
<keyword evidence="5 6" id="KW-0007">Acetylation</keyword>
<dbReference type="RefSeq" id="WP_242618092.1">
    <property type="nucleotide sequence ID" value="NZ_SHKW01000001.1"/>
</dbReference>
<keyword evidence="6" id="KW-0479">Metal-binding</keyword>
<feature type="binding site" evidence="6">
    <location>
        <position position="513"/>
    </location>
    <ligand>
        <name>ATP</name>
        <dbReference type="ChEBI" id="CHEBI:30616"/>
    </ligand>
</feature>
<evidence type="ECO:0000256" key="5">
    <source>
        <dbReference type="ARBA" id="ARBA00022990"/>
    </source>
</evidence>
<proteinExistence type="inferred from homology"/>
<dbReference type="NCBIfam" id="NF001208">
    <property type="entry name" value="PRK00174.1"/>
    <property type="match status" value="1"/>
</dbReference>
<comment type="PTM">
    <text evidence="6">Acetylated. Deacetylation by the SIR2-homolog deacetylase activates the enzyme.</text>
</comment>
<dbReference type="Pfam" id="PF13193">
    <property type="entry name" value="AMP-binding_C"/>
    <property type="match status" value="1"/>
</dbReference>
<protein>
    <recommendedName>
        <fullName evidence="6">Acetyl-coenzyme A synthetase</fullName>
        <shortName evidence="6">AcCoA synthetase</shortName>
        <shortName evidence="6">Acs</shortName>
        <ecNumber evidence="6">6.2.1.1</ecNumber>
    </recommendedName>
    <alternativeName>
        <fullName evidence="6">Acetate--CoA ligase</fullName>
    </alternativeName>
    <alternativeName>
        <fullName evidence="6">Acyl-activating enzyme</fullName>
    </alternativeName>
</protein>
<dbReference type="GO" id="GO:0019427">
    <property type="term" value="P:acetyl-CoA biosynthetic process from acetate"/>
    <property type="evidence" value="ECO:0007669"/>
    <property type="project" value="UniProtKB-UniRule"/>
</dbReference>
<feature type="binding site" evidence="6">
    <location>
        <position position="555"/>
    </location>
    <ligand>
        <name>Mg(2+)</name>
        <dbReference type="ChEBI" id="CHEBI:18420"/>
    </ligand>
</feature>
<feature type="modified residue" description="N6-acetyllysine" evidence="6">
    <location>
        <position position="622"/>
    </location>
</feature>
<keyword evidence="2 6" id="KW-0436">Ligase</keyword>
<dbReference type="FunFam" id="3.40.50.12780:FF:000001">
    <property type="entry name" value="Acetyl-coenzyme A synthetase"/>
    <property type="match status" value="1"/>
</dbReference>
<evidence type="ECO:0000259" key="9">
    <source>
        <dbReference type="Pfam" id="PF16177"/>
    </source>
</evidence>
<dbReference type="AlphaFoldDB" id="A0A4Q7YY56"/>
<feature type="binding site" evidence="6">
    <location>
        <begin position="400"/>
        <end position="402"/>
    </location>
    <ligand>
        <name>ATP</name>
        <dbReference type="ChEBI" id="CHEBI:30616"/>
    </ligand>
</feature>
<feature type="domain" description="AMP-dependent synthetase/ligase" evidence="7">
    <location>
        <begin position="99"/>
        <end position="482"/>
    </location>
</feature>
<organism evidence="10 11">
    <name type="scientific">Edaphobacter modestus</name>
    <dbReference type="NCBI Taxonomy" id="388466"/>
    <lineage>
        <taxon>Bacteria</taxon>
        <taxon>Pseudomonadati</taxon>
        <taxon>Acidobacteriota</taxon>
        <taxon>Terriglobia</taxon>
        <taxon>Terriglobales</taxon>
        <taxon>Acidobacteriaceae</taxon>
        <taxon>Edaphobacter</taxon>
    </lineage>
</organism>
<dbReference type="Pfam" id="PF16177">
    <property type="entry name" value="ACAS_N"/>
    <property type="match status" value="1"/>
</dbReference>
<dbReference type="PANTHER" id="PTHR24095">
    <property type="entry name" value="ACETYL-COENZYME A SYNTHETASE"/>
    <property type="match status" value="1"/>
</dbReference>
<dbReference type="GO" id="GO:0005524">
    <property type="term" value="F:ATP binding"/>
    <property type="evidence" value="ECO:0007669"/>
    <property type="project" value="UniProtKB-KW"/>
</dbReference>
<dbReference type="Gene3D" id="3.30.300.30">
    <property type="match status" value="1"/>
</dbReference>
<evidence type="ECO:0000256" key="6">
    <source>
        <dbReference type="HAMAP-Rule" id="MF_01123"/>
    </source>
</evidence>
<keyword evidence="11" id="KW-1185">Reference proteome</keyword>
<feature type="binding site" evidence="6">
    <location>
        <position position="550"/>
    </location>
    <ligand>
        <name>Mg(2+)</name>
        <dbReference type="ChEBI" id="CHEBI:18420"/>
    </ligand>
</feature>
<accession>A0A4Q7YY56</accession>
<dbReference type="GO" id="GO:0046872">
    <property type="term" value="F:metal ion binding"/>
    <property type="evidence" value="ECO:0007669"/>
    <property type="project" value="UniProtKB-KW"/>
</dbReference>
<gene>
    <name evidence="6" type="primary">acsA</name>
    <name evidence="10" type="ORF">BDD14_4403</name>
</gene>
<dbReference type="InterPro" id="IPR020845">
    <property type="entry name" value="AMP-binding_CS"/>
</dbReference>
<dbReference type="InterPro" id="IPR032387">
    <property type="entry name" value="ACAS_N"/>
</dbReference>
<comment type="caution">
    <text evidence="10">The sequence shown here is derived from an EMBL/GenBank/DDBJ whole genome shotgun (WGS) entry which is preliminary data.</text>
</comment>
<dbReference type="Gene3D" id="3.40.50.12780">
    <property type="entry name" value="N-terminal domain of ligase-like"/>
    <property type="match status" value="1"/>
</dbReference>
<comment type="function">
    <text evidence="6">Catalyzes the conversion of acetate into acetyl-CoA (AcCoA), an essential intermediate at the junction of anabolic and catabolic pathways. AcsA undergoes a two-step reaction. In the first half reaction, AcsA combines acetate with ATP to form acetyl-adenylate (AcAMP) intermediate. In the second half reaction, it can then transfer the acetyl group from AcAMP to the sulfhydryl group of CoA, forming the product AcCoA.</text>
</comment>
<feature type="binding site" evidence="6">
    <location>
        <position position="324"/>
    </location>
    <ligand>
        <name>CoA</name>
        <dbReference type="ChEBI" id="CHEBI:57287"/>
    </ligand>
</feature>
<dbReference type="GO" id="GO:0003987">
    <property type="term" value="F:acetate-CoA ligase activity"/>
    <property type="evidence" value="ECO:0007669"/>
    <property type="project" value="UniProtKB-UniRule"/>
</dbReference>